<reference evidence="1" key="1">
    <citation type="submission" date="2022-01" db="UniProtKB">
        <authorList>
            <consortium name="EnsemblMetazoa"/>
        </authorList>
    </citation>
    <scope>IDENTIFICATION</scope>
</reference>
<dbReference type="Proteomes" id="UP000494040">
    <property type="component" value="Unassembled WGS sequence"/>
</dbReference>
<evidence type="ECO:0000313" key="1">
    <source>
        <dbReference type="EnsemblMetazoa" id="XP_024083831.1"/>
    </source>
</evidence>
<evidence type="ECO:0000313" key="2">
    <source>
        <dbReference type="Proteomes" id="UP000494040"/>
    </source>
</evidence>
<dbReference type="EnsemblMetazoa" id="XM_024228063.1">
    <property type="protein sequence ID" value="XP_024083831.1"/>
    <property type="gene ID" value="LOC106669234"/>
</dbReference>
<accession>A0A8I6SRJ3</accession>
<sequence length="153" mass="17477">MHFDVPVRYLFPSVIKESFENFTEMFGQIEGETGKRWKIGLPPIIWTNCGHYDRDLVDPGPDSALTPSLTRSDARGKSVFLPLSGPTVGIMIGIWWARDLTPPSPRRLLAVTPRQRRKRMQHKDIIAQWSCIAFVPPLEMLKKIRQAKPGRIV</sequence>
<organism evidence="1 2">
    <name type="scientific">Cimex lectularius</name>
    <name type="common">Bed bug</name>
    <name type="synonym">Acanthia lectularia</name>
    <dbReference type="NCBI Taxonomy" id="79782"/>
    <lineage>
        <taxon>Eukaryota</taxon>
        <taxon>Metazoa</taxon>
        <taxon>Ecdysozoa</taxon>
        <taxon>Arthropoda</taxon>
        <taxon>Hexapoda</taxon>
        <taxon>Insecta</taxon>
        <taxon>Pterygota</taxon>
        <taxon>Neoptera</taxon>
        <taxon>Paraneoptera</taxon>
        <taxon>Hemiptera</taxon>
        <taxon>Heteroptera</taxon>
        <taxon>Panheteroptera</taxon>
        <taxon>Cimicomorpha</taxon>
        <taxon>Cimicidae</taxon>
        <taxon>Cimex</taxon>
    </lineage>
</organism>
<dbReference type="KEGG" id="clec:106669234"/>
<keyword evidence="2" id="KW-1185">Reference proteome</keyword>
<protein>
    <submittedName>
        <fullName evidence="1">Uncharacterized protein</fullName>
    </submittedName>
</protein>
<dbReference type="GeneID" id="106669234"/>
<proteinExistence type="predicted"/>
<dbReference type="AlphaFoldDB" id="A0A8I6SRJ3"/>
<dbReference type="RefSeq" id="XP_024083831.1">
    <property type="nucleotide sequence ID" value="XM_024228063.1"/>
</dbReference>
<name>A0A8I6SRJ3_CIMLE</name>